<evidence type="ECO:0000313" key="2">
    <source>
        <dbReference type="Proteomes" id="UP000176914"/>
    </source>
</evidence>
<evidence type="ECO:0000313" key="1">
    <source>
        <dbReference type="EMBL" id="OGG70775.1"/>
    </source>
</evidence>
<sequence>MLHLVMPTSDGVAYQRKNGFFLEKIAVVAELARRYDADTDHEVFRRAYAERHTAAEASNPESDNQIHADVQQYLEGGPLPDYVYDTYTAILTRPLAK</sequence>
<organism evidence="1 2">
    <name type="scientific">Candidatus Kaiserbacteria bacterium RIFCSPHIGHO2_02_FULL_55_25</name>
    <dbReference type="NCBI Taxonomy" id="1798498"/>
    <lineage>
        <taxon>Bacteria</taxon>
        <taxon>Candidatus Kaiseribacteriota</taxon>
    </lineage>
</organism>
<protein>
    <submittedName>
        <fullName evidence="1">Uncharacterized protein</fullName>
    </submittedName>
</protein>
<dbReference type="AlphaFoldDB" id="A0A1F6EAS3"/>
<dbReference type="EMBL" id="MFLL01000001">
    <property type="protein sequence ID" value="OGG70775.1"/>
    <property type="molecule type" value="Genomic_DNA"/>
</dbReference>
<comment type="caution">
    <text evidence="1">The sequence shown here is derived from an EMBL/GenBank/DDBJ whole genome shotgun (WGS) entry which is preliminary data.</text>
</comment>
<gene>
    <name evidence="1" type="ORF">A3C20_04620</name>
</gene>
<name>A0A1F6EAS3_9BACT</name>
<proteinExistence type="predicted"/>
<accession>A0A1F6EAS3</accession>
<reference evidence="1 2" key="1">
    <citation type="journal article" date="2016" name="Nat. Commun.">
        <title>Thousands of microbial genomes shed light on interconnected biogeochemical processes in an aquifer system.</title>
        <authorList>
            <person name="Anantharaman K."/>
            <person name="Brown C.T."/>
            <person name="Hug L.A."/>
            <person name="Sharon I."/>
            <person name="Castelle C.J."/>
            <person name="Probst A.J."/>
            <person name="Thomas B.C."/>
            <person name="Singh A."/>
            <person name="Wilkins M.J."/>
            <person name="Karaoz U."/>
            <person name="Brodie E.L."/>
            <person name="Williams K.H."/>
            <person name="Hubbard S.S."/>
            <person name="Banfield J.F."/>
        </authorList>
    </citation>
    <scope>NUCLEOTIDE SEQUENCE [LARGE SCALE GENOMIC DNA]</scope>
</reference>
<dbReference type="Proteomes" id="UP000176914">
    <property type="component" value="Unassembled WGS sequence"/>
</dbReference>